<proteinExistence type="predicted"/>
<dbReference type="Pfam" id="PF00086">
    <property type="entry name" value="Thyroglobulin_1"/>
    <property type="match status" value="1"/>
</dbReference>
<protein>
    <submittedName>
        <fullName evidence="2">Thyroglobulin type-1 domain-containing protein</fullName>
    </submittedName>
</protein>
<sequence length="146" mass="16017">MIRLLNGLLLCVLSWALLAGAQIELAKKYVCTDYFCDMSNAHLHPTGGYQYCADKDGALIESFEAPVNVRLAATCKCARARKLLLDSKSVKVPECCPNGNYKSLACRHGECYYVDEDGAQVGIERPEKDKQNLPCYDGGDYCPLAG</sequence>
<dbReference type="SUPFAM" id="SSF57610">
    <property type="entry name" value="Thyroglobulin type-1 domain"/>
    <property type="match status" value="1"/>
</dbReference>
<dbReference type="VEuPathDB" id="VectorBase:AATE012944"/>
<accession>A0A182J7Q3</accession>
<name>A0A182J7Q3_ANOAO</name>
<dbReference type="InterPro" id="IPR000716">
    <property type="entry name" value="Thyroglobulin_1"/>
</dbReference>
<organism evidence="2">
    <name type="scientific">Anopheles atroparvus</name>
    <name type="common">European mosquito</name>
    <dbReference type="NCBI Taxonomy" id="41427"/>
    <lineage>
        <taxon>Eukaryota</taxon>
        <taxon>Metazoa</taxon>
        <taxon>Ecdysozoa</taxon>
        <taxon>Arthropoda</taxon>
        <taxon>Hexapoda</taxon>
        <taxon>Insecta</taxon>
        <taxon>Pterygota</taxon>
        <taxon>Neoptera</taxon>
        <taxon>Endopterygota</taxon>
        <taxon>Diptera</taxon>
        <taxon>Nematocera</taxon>
        <taxon>Culicoidea</taxon>
        <taxon>Culicidae</taxon>
        <taxon>Anophelinae</taxon>
        <taxon>Anopheles</taxon>
    </lineage>
</organism>
<evidence type="ECO:0000313" key="2">
    <source>
        <dbReference type="EnsemblMetazoa" id="AATE012944-PA.1"/>
    </source>
</evidence>
<dbReference type="PROSITE" id="PS51162">
    <property type="entry name" value="THYROGLOBULIN_1_2"/>
    <property type="match status" value="1"/>
</dbReference>
<dbReference type="AlphaFoldDB" id="A0A182J7Q3"/>
<dbReference type="EnsemblMetazoa" id="AATE012944-RA">
    <property type="protein sequence ID" value="AATE012944-PA.1"/>
    <property type="gene ID" value="AATE012944"/>
</dbReference>
<evidence type="ECO:0000256" key="1">
    <source>
        <dbReference type="PROSITE-ProRule" id="PRU00500"/>
    </source>
</evidence>
<dbReference type="InterPro" id="IPR036857">
    <property type="entry name" value="Thyroglobulin_1_sf"/>
</dbReference>
<dbReference type="Gene3D" id="4.10.800.10">
    <property type="entry name" value="Thyroglobulin type-1"/>
    <property type="match status" value="1"/>
</dbReference>
<comment type="caution">
    <text evidence="1">Lacks conserved residue(s) required for the propagation of feature annotation.</text>
</comment>
<reference evidence="2" key="1">
    <citation type="submission" date="2022-08" db="UniProtKB">
        <authorList>
            <consortium name="EnsemblMetazoa"/>
        </authorList>
    </citation>
    <scope>IDENTIFICATION</scope>
    <source>
        <strain evidence="2">EBRO</strain>
    </source>
</reference>